<dbReference type="RefSeq" id="WP_308351347.1">
    <property type="nucleotide sequence ID" value="NZ_CP129971.1"/>
</dbReference>
<evidence type="ECO:0000313" key="1">
    <source>
        <dbReference type="EMBL" id="WKK75413.2"/>
    </source>
</evidence>
<dbReference type="KEGG" id="msaa:QYS49_28370"/>
<sequence>MSVRSIEVRHYGLPENTVLIGTAFDVKTLIIKLRKYEPTQK</sequence>
<name>A0AA49GAY8_9BACT</name>
<accession>A0AA49GAY8</accession>
<protein>
    <submittedName>
        <fullName evidence="1">Uncharacterized protein</fullName>
    </submittedName>
</protein>
<dbReference type="EMBL" id="CP129971">
    <property type="protein sequence ID" value="WKK75413.2"/>
    <property type="molecule type" value="Genomic_DNA"/>
</dbReference>
<gene>
    <name evidence="1" type="ORF">QYS49_28370</name>
</gene>
<reference evidence="1 2" key="1">
    <citation type="submission" date="2023-08" db="EMBL/GenBank/DDBJ databases">
        <title>Comparative genomics and taxonomic characterization of three novel marine species of genus Marivirga.</title>
        <authorList>
            <person name="Muhammad N."/>
            <person name="Kim S.-G."/>
        </authorList>
    </citation>
    <scope>NUCLEOTIDE SEQUENCE [LARGE SCALE GENOMIC DNA]</scope>
    <source>
        <strain evidence="1 2">BDSF4-3</strain>
    </source>
</reference>
<evidence type="ECO:0000313" key="2">
    <source>
        <dbReference type="Proteomes" id="UP001230496"/>
    </source>
</evidence>
<dbReference type="AlphaFoldDB" id="A0AA49GAY8"/>
<dbReference type="Proteomes" id="UP001230496">
    <property type="component" value="Chromosome"/>
</dbReference>
<proteinExistence type="predicted"/>
<keyword evidence="2" id="KW-1185">Reference proteome</keyword>
<organism evidence="1 2">
    <name type="scientific">Marivirga salinarum</name>
    <dbReference type="NCBI Taxonomy" id="3059078"/>
    <lineage>
        <taxon>Bacteria</taxon>
        <taxon>Pseudomonadati</taxon>
        <taxon>Bacteroidota</taxon>
        <taxon>Cytophagia</taxon>
        <taxon>Cytophagales</taxon>
        <taxon>Marivirgaceae</taxon>
        <taxon>Marivirga</taxon>
    </lineage>
</organism>